<name>A0A8S9VFY3_PHYIN</name>
<evidence type="ECO:0000313" key="1">
    <source>
        <dbReference type="EMBL" id="KAF4149568.1"/>
    </source>
</evidence>
<dbReference type="EMBL" id="JAACNO010000157">
    <property type="protein sequence ID" value="KAF4149568.1"/>
    <property type="molecule type" value="Genomic_DNA"/>
</dbReference>
<sequence>MLRQKYYSSLTRPKYRSGGAPSSFILKELAHITESPDRETLGDGARGGIPGCSLHLAFG</sequence>
<proteinExistence type="predicted"/>
<accession>A0A8S9VFY3</accession>
<evidence type="ECO:0000313" key="2">
    <source>
        <dbReference type="Proteomes" id="UP000704712"/>
    </source>
</evidence>
<dbReference type="AlphaFoldDB" id="A0A8S9VFY3"/>
<organism evidence="1 2">
    <name type="scientific">Phytophthora infestans</name>
    <name type="common">Potato late blight agent</name>
    <name type="synonym">Botrytis infestans</name>
    <dbReference type="NCBI Taxonomy" id="4787"/>
    <lineage>
        <taxon>Eukaryota</taxon>
        <taxon>Sar</taxon>
        <taxon>Stramenopiles</taxon>
        <taxon>Oomycota</taxon>
        <taxon>Peronosporomycetes</taxon>
        <taxon>Peronosporales</taxon>
        <taxon>Peronosporaceae</taxon>
        <taxon>Phytophthora</taxon>
    </lineage>
</organism>
<dbReference type="Proteomes" id="UP000704712">
    <property type="component" value="Unassembled WGS sequence"/>
</dbReference>
<gene>
    <name evidence="1" type="ORF">GN958_ATG01238</name>
</gene>
<protein>
    <submittedName>
        <fullName evidence="1">Uncharacterized protein</fullName>
    </submittedName>
</protein>
<reference evidence="1" key="1">
    <citation type="submission" date="2020-03" db="EMBL/GenBank/DDBJ databases">
        <title>Hybrid Assembly of Korean Phytophthora infestans isolates.</title>
        <authorList>
            <person name="Prokchorchik M."/>
            <person name="Lee Y."/>
            <person name="Seo J."/>
            <person name="Cho J.-H."/>
            <person name="Park Y.-E."/>
            <person name="Jang D.-C."/>
            <person name="Im J.-S."/>
            <person name="Choi J.-G."/>
            <person name="Park H.-J."/>
            <person name="Lee G.-B."/>
            <person name="Lee Y.-G."/>
            <person name="Hong S.-Y."/>
            <person name="Cho K."/>
            <person name="Sohn K.H."/>
        </authorList>
    </citation>
    <scope>NUCLEOTIDE SEQUENCE</scope>
    <source>
        <strain evidence="1">KR_2_A2</strain>
    </source>
</reference>
<comment type="caution">
    <text evidence="1">The sequence shown here is derived from an EMBL/GenBank/DDBJ whole genome shotgun (WGS) entry which is preliminary data.</text>
</comment>